<dbReference type="EMBL" id="CP046147">
    <property type="protein sequence ID" value="WFG38615.1"/>
    <property type="molecule type" value="Genomic_DNA"/>
</dbReference>
<evidence type="ECO:0000256" key="4">
    <source>
        <dbReference type="ARBA" id="ARBA00022692"/>
    </source>
</evidence>
<evidence type="ECO:0008006" key="12">
    <source>
        <dbReference type="Google" id="ProtNLM"/>
    </source>
</evidence>
<feature type="transmembrane region" description="Helical" evidence="7">
    <location>
        <begin position="283"/>
        <end position="304"/>
    </location>
</feature>
<evidence type="ECO:0000313" key="8">
    <source>
        <dbReference type="EMBL" id="MDG0867206.1"/>
    </source>
</evidence>
<keyword evidence="4 7" id="KW-0812">Transmembrane</keyword>
<evidence type="ECO:0000313" key="10">
    <source>
        <dbReference type="Proteomes" id="UP001219901"/>
    </source>
</evidence>
<dbReference type="Proteomes" id="UP001321249">
    <property type="component" value="Unassembled WGS sequence"/>
</dbReference>
<proteinExistence type="inferred from homology"/>
<feature type="transmembrane region" description="Helical" evidence="7">
    <location>
        <begin position="141"/>
        <end position="164"/>
    </location>
</feature>
<evidence type="ECO:0000256" key="3">
    <source>
        <dbReference type="ARBA" id="ARBA00022475"/>
    </source>
</evidence>
<feature type="transmembrane region" description="Helical" evidence="7">
    <location>
        <begin position="102"/>
        <end position="121"/>
    </location>
</feature>
<evidence type="ECO:0000256" key="6">
    <source>
        <dbReference type="ARBA" id="ARBA00023136"/>
    </source>
</evidence>
<evidence type="ECO:0000256" key="1">
    <source>
        <dbReference type="ARBA" id="ARBA00004651"/>
    </source>
</evidence>
<dbReference type="InterPro" id="IPR052049">
    <property type="entry name" value="Electron_transfer_protein"/>
</dbReference>
<dbReference type="RefSeq" id="WP_342825313.1">
    <property type="nucleotide sequence ID" value="NZ_CP046146.1"/>
</dbReference>
<dbReference type="PANTHER" id="PTHR34856:SF2">
    <property type="entry name" value="PROTEIN NRFD"/>
    <property type="match status" value="1"/>
</dbReference>
<dbReference type="GO" id="GO:0005886">
    <property type="term" value="C:plasma membrane"/>
    <property type="evidence" value="ECO:0007669"/>
    <property type="project" value="UniProtKB-SubCell"/>
</dbReference>
<comment type="similarity">
    <text evidence="2">Belongs to the NrfD family.</text>
</comment>
<feature type="transmembrane region" description="Helical" evidence="7">
    <location>
        <begin position="21"/>
        <end position="43"/>
    </location>
</feature>
<dbReference type="PANTHER" id="PTHR34856">
    <property type="entry name" value="PROTEIN NRFD"/>
    <property type="match status" value="1"/>
</dbReference>
<feature type="transmembrane region" description="Helical" evidence="7">
    <location>
        <begin position="354"/>
        <end position="374"/>
    </location>
</feature>
<evidence type="ECO:0000256" key="5">
    <source>
        <dbReference type="ARBA" id="ARBA00022989"/>
    </source>
</evidence>
<dbReference type="Pfam" id="PF03916">
    <property type="entry name" value="NrfD"/>
    <property type="match status" value="1"/>
</dbReference>
<name>A0AAJ6CUC1_9CHLR</name>
<comment type="subcellular location">
    <subcellularLocation>
        <location evidence="1">Cell membrane</location>
        <topology evidence="1">Multi-pass membrane protein</topology>
    </subcellularLocation>
</comment>
<keyword evidence="10" id="KW-1185">Reference proteome</keyword>
<reference evidence="10" key="3">
    <citation type="submission" date="2023-06" db="EMBL/GenBank/DDBJ databases">
        <title>Pangenomics reveal diversification of enzyme families and niche specialization in globally abundant SAR202 bacteria.</title>
        <authorList>
            <person name="Saw J.H.W."/>
        </authorList>
    </citation>
    <scope>NUCLEOTIDE SEQUENCE [LARGE SCALE GENOMIC DNA]</scope>
    <source>
        <strain evidence="10">JH1073</strain>
    </source>
</reference>
<feature type="transmembrane region" description="Helical" evidence="7">
    <location>
        <begin position="204"/>
        <end position="228"/>
    </location>
</feature>
<dbReference type="Gene3D" id="1.20.1630.10">
    <property type="entry name" value="Formate dehydrogenase/DMSO reductase domain"/>
    <property type="match status" value="1"/>
</dbReference>
<keyword evidence="6 7" id="KW-0472">Membrane</keyword>
<reference evidence="9" key="2">
    <citation type="journal article" date="2023" name="Nat. Commun.">
        <title>Cultivation of marine bacteria of the SAR202 clade.</title>
        <authorList>
            <person name="Lim Y."/>
            <person name="Seo J.H."/>
            <person name="Giovannoni S.J."/>
            <person name="Kang I."/>
            <person name="Cho J.C."/>
        </authorList>
    </citation>
    <scope>NUCLEOTIDE SEQUENCE</scope>
    <source>
        <strain evidence="9">JH1073</strain>
    </source>
</reference>
<evidence type="ECO:0000313" key="11">
    <source>
        <dbReference type="Proteomes" id="UP001321249"/>
    </source>
</evidence>
<feature type="transmembrane region" description="Helical" evidence="7">
    <location>
        <begin position="240"/>
        <end position="262"/>
    </location>
</feature>
<protein>
    <recommendedName>
        <fullName evidence="12">Polysulfide reductase</fullName>
    </recommendedName>
</protein>
<reference evidence="10 11" key="1">
    <citation type="submission" date="2019-11" db="EMBL/GenBank/DDBJ databases">
        <authorList>
            <person name="Cho J.-C."/>
        </authorList>
    </citation>
    <scope>NUCLEOTIDE SEQUENCE [LARGE SCALE GENOMIC DNA]</scope>
    <source>
        <strain evidence="9 10">JH1073</strain>
        <strain evidence="8 11">JH702</strain>
    </source>
</reference>
<sequence>MATLTNIPVLPYGVGRIRRGWIASAAVLLIIFVVGVFAYSRQFIHGEEVTGLFDVGTRGGAPWGLYVVFVVYFVGVSTGLMLIGIVAELLKIGHMRSITRIAEGLAIISLILGALSVIVDLGQPLRGIIGFFQYARPMSPFFGTFTLVVSGALFASVVYLFLTVRPDAAILAKRKSGLATFYKWWASGYQDTPAERARRERSSIWLAFGILPLRILAYSTLGFVFGLQVGRPGWQSALQAPGFIILAVVSGAALLILVAAAARRIPGARDELSIPTFSWMSNVMTVLLVVYLYFLLAELLTTGYTSTEASWRVTDSLLTGQYAVLNWVSIGMLVLATGMGGWQMVMRNYSLSMMVAAGGLVTISAILQRYLIIVPSLTTGALLPYKEGTYAPTLIEYGVVVGLVALGALMFLAFLKLVPILEIQKEND</sequence>
<dbReference type="EMBL" id="WMBE01000002">
    <property type="protein sequence ID" value="MDG0867206.1"/>
    <property type="molecule type" value="Genomic_DNA"/>
</dbReference>
<feature type="transmembrane region" description="Helical" evidence="7">
    <location>
        <begin position="63"/>
        <end position="90"/>
    </location>
</feature>
<keyword evidence="5 7" id="KW-1133">Transmembrane helix</keyword>
<feature type="transmembrane region" description="Helical" evidence="7">
    <location>
        <begin position="394"/>
        <end position="415"/>
    </location>
</feature>
<evidence type="ECO:0000256" key="7">
    <source>
        <dbReference type="SAM" id="Phobius"/>
    </source>
</evidence>
<feature type="transmembrane region" description="Helical" evidence="7">
    <location>
        <begin position="324"/>
        <end position="342"/>
    </location>
</feature>
<dbReference type="Proteomes" id="UP001219901">
    <property type="component" value="Chromosome"/>
</dbReference>
<evidence type="ECO:0000313" key="9">
    <source>
        <dbReference type="EMBL" id="WFG38615.1"/>
    </source>
</evidence>
<evidence type="ECO:0000256" key="2">
    <source>
        <dbReference type="ARBA" id="ARBA00008929"/>
    </source>
</evidence>
<organism evidence="9 10">
    <name type="scientific">Candidatus Lucifugimonas marina</name>
    <dbReference type="NCBI Taxonomy" id="3038979"/>
    <lineage>
        <taxon>Bacteria</taxon>
        <taxon>Bacillati</taxon>
        <taxon>Chloroflexota</taxon>
        <taxon>Dehalococcoidia</taxon>
        <taxon>SAR202 cluster</taxon>
        <taxon>Candidatus Lucifugimonadales</taxon>
        <taxon>Candidatus Lucifugimonadaceae</taxon>
        <taxon>Candidatus Lucifugimonas</taxon>
    </lineage>
</organism>
<dbReference type="AlphaFoldDB" id="A0AAJ6CUC1"/>
<dbReference type="InterPro" id="IPR005614">
    <property type="entry name" value="NrfD-like"/>
</dbReference>
<gene>
    <name evidence="8" type="ORF">GKO46_09005</name>
    <name evidence="9" type="ORF">GKO48_03010</name>
</gene>
<keyword evidence="3" id="KW-1003">Cell membrane</keyword>
<accession>A0AAJ6CUC1</accession>